<dbReference type="HOGENOM" id="CLU_2606632_0_0_1"/>
<feature type="compositionally biased region" description="Basic residues" evidence="1">
    <location>
        <begin position="68"/>
        <end position="79"/>
    </location>
</feature>
<feature type="compositionally biased region" description="Basic and acidic residues" evidence="1">
    <location>
        <begin position="49"/>
        <end position="67"/>
    </location>
</feature>
<sequence>MSRGSDRVNNYTYLLSFNGSFGYPPVDAQTSRSSSMEVHIGSDHGGNSGEHEQMNKSDKYVQDDNNEKKRKREPRKYKN</sequence>
<dbReference type="InParanoid" id="A0A0C3I2X3"/>
<protein>
    <submittedName>
        <fullName evidence="2">Uncharacterized protein</fullName>
    </submittedName>
</protein>
<dbReference type="AlphaFoldDB" id="A0A0C3I2X3"/>
<feature type="region of interest" description="Disordered" evidence="1">
    <location>
        <begin position="17"/>
        <end position="79"/>
    </location>
</feature>
<reference evidence="2 3" key="1">
    <citation type="submission" date="2014-04" db="EMBL/GenBank/DDBJ databases">
        <authorList>
            <consortium name="DOE Joint Genome Institute"/>
            <person name="Kuo A."/>
            <person name="Martino E."/>
            <person name="Perotto S."/>
            <person name="Kohler A."/>
            <person name="Nagy L.G."/>
            <person name="Floudas D."/>
            <person name="Copeland A."/>
            <person name="Barry K.W."/>
            <person name="Cichocki N."/>
            <person name="Veneault-Fourrey C."/>
            <person name="LaButti K."/>
            <person name="Lindquist E.A."/>
            <person name="Lipzen A."/>
            <person name="Lundell T."/>
            <person name="Morin E."/>
            <person name="Murat C."/>
            <person name="Sun H."/>
            <person name="Tunlid A."/>
            <person name="Henrissat B."/>
            <person name="Grigoriev I.V."/>
            <person name="Hibbett D.S."/>
            <person name="Martin F."/>
            <person name="Nordberg H.P."/>
            <person name="Cantor M.N."/>
            <person name="Hua S.X."/>
        </authorList>
    </citation>
    <scope>NUCLEOTIDE SEQUENCE [LARGE SCALE GENOMIC DNA]</scope>
    <source>
        <strain evidence="2 3">Zn</strain>
    </source>
</reference>
<proteinExistence type="predicted"/>
<name>A0A0C3I2X3_OIDMZ</name>
<organism evidence="2 3">
    <name type="scientific">Oidiodendron maius (strain Zn)</name>
    <dbReference type="NCBI Taxonomy" id="913774"/>
    <lineage>
        <taxon>Eukaryota</taxon>
        <taxon>Fungi</taxon>
        <taxon>Dikarya</taxon>
        <taxon>Ascomycota</taxon>
        <taxon>Pezizomycotina</taxon>
        <taxon>Leotiomycetes</taxon>
        <taxon>Leotiomycetes incertae sedis</taxon>
        <taxon>Myxotrichaceae</taxon>
        <taxon>Oidiodendron</taxon>
    </lineage>
</organism>
<keyword evidence="3" id="KW-1185">Reference proteome</keyword>
<accession>A0A0C3I2X3</accession>
<dbReference type="EMBL" id="KN832870">
    <property type="protein sequence ID" value="KIN08742.1"/>
    <property type="molecule type" value="Genomic_DNA"/>
</dbReference>
<evidence type="ECO:0000313" key="3">
    <source>
        <dbReference type="Proteomes" id="UP000054321"/>
    </source>
</evidence>
<dbReference type="Proteomes" id="UP000054321">
    <property type="component" value="Unassembled WGS sequence"/>
</dbReference>
<gene>
    <name evidence="2" type="ORF">OIDMADRAFT_48588</name>
</gene>
<reference evidence="3" key="2">
    <citation type="submission" date="2015-01" db="EMBL/GenBank/DDBJ databases">
        <title>Evolutionary Origins and Diversification of the Mycorrhizal Mutualists.</title>
        <authorList>
            <consortium name="DOE Joint Genome Institute"/>
            <consortium name="Mycorrhizal Genomics Consortium"/>
            <person name="Kohler A."/>
            <person name="Kuo A."/>
            <person name="Nagy L.G."/>
            <person name="Floudas D."/>
            <person name="Copeland A."/>
            <person name="Barry K.W."/>
            <person name="Cichocki N."/>
            <person name="Veneault-Fourrey C."/>
            <person name="LaButti K."/>
            <person name="Lindquist E.A."/>
            <person name="Lipzen A."/>
            <person name="Lundell T."/>
            <person name="Morin E."/>
            <person name="Murat C."/>
            <person name="Riley R."/>
            <person name="Ohm R."/>
            <person name="Sun H."/>
            <person name="Tunlid A."/>
            <person name="Henrissat B."/>
            <person name="Grigoriev I.V."/>
            <person name="Hibbett D.S."/>
            <person name="Martin F."/>
        </authorList>
    </citation>
    <scope>NUCLEOTIDE SEQUENCE [LARGE SCALE GENOMIC DNA]</scope>
    <source>
        <strain evidence="3">Zn</strain>
    </source>
</reference>
<evidence type="ECO:0000313" key="2">
    <source>
        <dbReference type="EMBL" id="KIN08742.1"/>
    </source>
</evidence>
<evidence type="ECO:0000256" key="1">
    <source>
        <dbReference type="SAM" id="MobiDB-lite"/>
    </source>
</evidence>